<dbReference type="SMART" id="SM00086">
    <property type="entry name" value="PAC"/>
    <property type="match status" value="3"/>
</dbReference>
<dbReference type="OrthoDB" id="9806821at2"/>
<dbReference type="Pfam" id="PF00989">
    <property type="entry name" value="PAS"/>
    <property type="match status" value="1"/>
</dbReference>
<keyword evidence="13 15" id="KW-0472">Membrane</keyword>
<evidence type="ECO:0000256" key="13">
    <source>
        <dbReference type="ARBA" id="ARBA00023136"/>
    </source>
</evidence>
<dbReference type="eggNOG" id="COG4191">
    <property type="taxonomic scope" value="Bacteria"/>
</dbReference>
<dbReference type="GO" id="GO:0005886">
    <property type="term" value="C:plasma membrane"/>
    <property type="evidence" value="ECO:0007669"/>
    <property type="project" value="UniProtKB-SubCell"/>
</dbReference>
<feature type="modified residue" description="4-aspartylphosphate" evidence="14">
    <location>
        <position position="1051"/>
    </location>
</feature>
<dbReference type="Proteomes" id="UP000011721">
    <property type="component" value="Chromosome"/>
</dbReference>
<evidence type="ECO:0000259" key="19">
    <source>
        <dbReference type="PROSITE" id="PS50113"/>
    </source>
</evidence>
<dbReference type="SMART" id="SM00388">
    <property type="entry name" value="HisKA"/>
    <property type="match status" value="1"/>
</dbReference>
<dbReference type="KEGG" id="dsf:UWK_00135"/>
<accession>M1P4T7</accession>
<keyword evidence="8" id="KW-0547">Nucleotide-binding</keyword>
<dbReference type="eggNOG" id="COG5000">
    <property type="taxonomic scope" value="Bacteria"/>
</dbReference>
<evidence type="ECO:0000256" key="8">
    <source>
        <dbReference type="ARBA" id="ARBA00022741"/>
    </source>
</evidence>
<gene>
    <name evidence="21" type="ordered locus">UWK_00135</name>
</gene>
<dbReference type="SMART" id="SM00448">
    <property type="entry name" value="REC"/>
    <property type="match status" value="1"/>
</dbReference>
<evidence type="ECO:0000259" key="18">
    <source>
        <dbReference type="PROSITE" id="PS50112"/>
    </source>
</evidence>
<dbReference type="PROSITE" id="PS50112">
    <property type="entry name" value="PAS"/>
    <property type="match status" value="1"/>
</dbReference>
<evidence type="ECO:0000259" key="20">
    <source>
        <dbReference type="PROSITE" id="PS50885"/>
    </source>
</evidence>
<sequence>MGVFKFGSINKSLAILLLVTILPTLTILLYSGLEQRSRSIEDAKEAVFLLTHSMAGVQKDITHNVRQTLFTLSLLPEVQRLNGQASNEIFQTILKKNPLFINIVLTDLKGKVITSGKALKKPGSIADCKHFKETLASKAFATGEFVYTRTGEPRPAFTYAYPVLAEDNSLIAVLATAIQLDHLDVFYKDLNLDKKSFISVTDHRGIRLFYYPAAEETNPVGSQIKPFSLEQSRKTPSFGRFTGTGSDGARRVFAFENIRLATDLPSYMTVWAGIPEASVLAKTNAALSRNLIFFFLSAFCSILLFWLVGKKVLLAPIAGLMALTREYSAGNLEARSKQDTGPREFIDLTEAFYTMAAALSSNQQSLQEKEDRFRGVFNSMSSGVAIYEVVGNGEGFIFKDINPAGARSSQLSHDNIIGKRVREVFPAVRDIGLFSVFQRVWQAGRAEHHPATLYSDDRITLWVENHVFKLPSGEIVSVYDDITERKQFEEGLRESEEKFRALINQATDSIYVLDMEANIILANRQACKSTGYSETELLQLTIADIDPYFITRKDKDILWKELVPGEKQVIESHLRAKDGTMIPVEVHLGLIEVNNKKSILGIVRDITARLEFERSLRRSKEEWESTFDAMGDIITIQDKEMRILKGNKTFYDTFEGNPDTLNGRYCYEVFRGRSQPCPNCPELSTPAGKHIHSGEIFHKTLDKIFHVSSYPIQNGTGELDRLVHIARDITEQKRIQEDLFQSHKMEAVGTLAGGIAHDFNNILSAIMGAAQLVKRELPEKSPALQDIDTVLQSGRRAADLIRQILTFSRKKEHKLQSLAPHPIIKEALQMLRSSLPSTIEIEEEIDRECGAITADPTSIHQIIVNLCTNALHAIDQQKGKITVRLYREDLNLQDTEAHPDVSAGPFVVLSVSDTGHGMDETTMQKVFEPYFTTKEIGKGSGIGLSVLHGIVQDYKGFINVESTLGKGSTFRVYLPLTDKTAISTSDEQQPVQLTETGSGRILVVDDEEFLVRINKRRLESVGYTVTTATDSTEALKMFRAHPETFDLLITDQTMPKLSGAELASEILKIRPDLPVIMSTGHSDVVSEEKALEMGITKYVQKPIQGNELLEAAQELLGR</sequence>
<dbReference type="Pfam" id="PF02743">
    <property type="entry name" value="dCache_1"/>
    <property type="match status" value="1"/>
</dbReference>
<keyword evidence="7 15" id="KW-0812">Transmembrane</keyword>
<dbReference type="CDD" id="cd00082">
    <property type="entry name" value="HisKA"/>
    <property type="match status" value="1"/>
</dbReference>
<evidence type="ECO:0000259" key="16">
    <source>
        <dbReference type="PROSITE" id="PS50109"/>
    </source>
</evidence>
<evidence type="ECO:0000256" key="1">
    <source>
        <dbReference type="ARBA" id="ARBA00000085"/>
    </source>
</evidence>
<dbReference type="SUPFAM" id="SSF55785">
    <property type="entry name" value="PYP-like sensor domain (PAS domain)"/>
    <property type="match status" value="3"/>
</dbReference>
<proteinExistence type="predicted"/>
<dbReference type="PROSITE" id="PS50113">
    <property type="entry name" value="PAC"/>
    <property type="match status" value="2"/>
</dbReference>
<dbReference type="HOGENOM" id="CLU_000445_114_21_7"/>
<dbReference type="InterPro" id="IPR000014">
    <property type="entry name" value="PAS"/>
</dbReference>
<dbReference type="InterPro" id="IPR004358">
    <property type="entry name" value="Sig_transdc_His_kin-like_C"/>
</dbReference>
<dbReference type="Gene3D" id="3.40.50.2300">
    <property type="match status" value="1"/>
</dbReference>
<dbReference type="Gene3D" id="3.30.450.20">
    <property type="entry name" value="PAS domain"/>
    <property type="match status" value="4"/>
</dbReference>
<feature type="domain" description="HAMP" evidence="20">
    <location>
        <begin position="311"/>
        <end position="364"/>
    </location>
</feature>
<dbReference type="Pfam" id="PF00512">
    <property type="entry name" value="HisKA"/>
    <property type="match status" value="1"/>
</dbReference>
<keyword evidence="6" id="KW-0808">Transferase</keyword>
<dbReference type="AlphaFoldDB" id="M1P4T7"/>
<feature type="domain" description="PAC" evidence="19">
    <location>
        <begin position="681"/>
        <end position="741"/>
    </location>
</feature>
<dbReference type="InterPro" id="IPR036097">
    <property type="entry name" value="HisK_dim/P_sf"/>
</dbReference>
<evidence type="ECO:0000256" key="5">
    <source>
        <dbReference type="ARBA" id="ARBA00022553"/>
    </source>
</evidence>
<feature type="domain" description="Response regulatory" evidence="17">
    <location>
        <begin position="1000"/>
        <end position="1116"/>
    </location>
</feature>
<evidence type="ECO:0000256" key="14">
    <source>
        <dbReference type="PROSITE-ProRule" id="PRU00169"/>
    </source>
</evidence>
<keyword evidence="10" id="KW-0067">ATP-binding</keyword>
<comment type="subcellular location">
    <subcellularLocation>
        <location evidence="2">Cell membrane</location>
        <topology evidence="2">Multi-pass membrane protein</topology>
    </subcellularLocation>
</comment>
<dbReference type="InterPro" id="IPR013767">
    <property type="entry name" value="PAS_fold"/>
</dbReference>
<dbReference type="PROSITE" id="PS50110">
    <property type="entry name" value="RESPONSE_REGULATORY"/>
    <property type="match status" value="1"/>
</dbReference>
<dbReference type="GO" id="GO:0005524">
    <property type="term" value="F:ATP binding"/>
    <property type="evidence" value="ECO:0007669"/>
    <property type="project" value="UniProtKB-KW"/>
</dbReference>
<dbReference type="EC" id="2.7.13.3" evidence="3"/>
<evidence type="ECO:0000313" key="21">
    <source>
        <dbReference type="EMBL" id="AGF76722.1"/>
    </source>
</evidence>
<dbReference type="CDD" id="cd00156">
    <property type="entry name" value="REC"/>
    <property type="match status" value="1"/>
</dbReference>
<keyword evidence="11 15" id="KW-1133">Transmembrane helix</keyword>
<feature type="transmembrane region" description="Helical" evidence="15">
    <location>
        <begin position="12"/>
        <end position="30"/>
    </location>
</feature>
<evidence type="ECO:0000256" key="12">
    <source>
        <dbReference type="ARBA" id="ARBA00023012"/>
    </source>
</evidence>
<dbReference type="Gene3D" id="6.10.340.10">
    <property type="match status" value="1"/>
</dbReference>
<evidence type="ECO:0000256" key="11">
    <source>
        <dbReference type="ARBA" id="ARBA00022989"/>
    </source>
</evidence>
<dbReference type="PANTHER" id="PTHR43065:SF42">
    <property type="entry name" value="TWO-COMPONENT SENSOR PPRA"/>
    <property type="match status" value="1"/>
</dbReference>
<evidence type="ECO:0000256" key="15">
    <source>
        <dbReference type="SAM" id="Phobius"/>
    </source>
</evidence>
<name>M1P4T7_DESSD</name>
<dbReference type="CDD" id="cd12914">
    <property type="entry name" value="PDC1_DGC_like"/>
    <property type="match status" value="1"/>
</dbReference>
<dbReference type="CDD" id="cd00130">
    <property type="entry name" value="PAS"/>
    <property type="match status" value="1"/>
</dbReference>
<dbReference type="InterPro" id="IPR003660">
    <property type="entry name" value="HAMP_dom"/>
</dbReference>
<dbReference type="PANTHER" id="PTHR43065">
    <property type="entry name" value="SENSOR HISTIDINE KINASE"/>
    <property type="match status" value="1"/>
</dbReference>
<dbReference type="RefSeq" id="WP_015402421.1">
    <property type="nucleotide sequence ID" value="NC_020304.1"/>
</dbReference>
<dbReference type="InterPro" id="IPR003594">
    <property type="entry name" value="HATPase_dom"/>
</dbReference>
<dbReference type="Gene3D" id="3.30.565.10">
    <property type="entry name" value="Histidine kinase-like ATPase, C-terminal domain"/>
    <property type="match status" value="1"/>
</dbReference>
<dbReference type="InterPro" id="IPR001610">
    <property type="entry name" value="PAC"/>
</dbReference>
<dbReference type="eggNOG" id="COG0745">
    <property type="taxonomic scope" value="Bacteria"/>
</dbReference>
<dbReference type="Pfam" id="PF13426">
    <property type="entry name" value="PAS_9"/>
    <property type="match status" value="2"/>
</dbReference>
<keyword evidence="22" id="KW-1185">Reference proteome</keyword>
<keyword evidence="5 14" id="KW-0597">Phosphoprotein</keyword>
<dbReference type="STRING" id="1167006.UWK_00135"/>
<comment type="catalytic activity">
    <reaction evidence="1">
        <text>ATP + protein L-histidine = ADP + protein N-phospho-L-histidine.</text>
        <dbReference type="EC" id="2.7.13.3"/>
    </reaction>
</comment>
<keyword evidence="9" id="KW-0418">Kinase</keyword>
<dbReference type="PROSITE" id="PS50109">
    <property type="entry name" value="HIS_KIN"/>
    <property type="match status" value="1"/>
</dbReference>
<keyword evidence="12" id="KW-0902">Two-component regulatory system</keyword>
<dbReference type="SUPFAM" id="SSF55874">
    <property type="entry name" value="ATPase domain of HSP90 chaperone/DNA topoisomerase II/histidine kinase"/>
    <property type="match status" value="1"/>
</dbReference>
<evidence type="ECO:0000259" key="17">
    <source>
        <dbReference type="PROSITE" id="PS50110"/>
    </source>
</evidence>
<dbReference type="InterPro" id="IPR036890">
    <property type="entry name" value="HATPase_C_sf"/>
</dbReference>
<evidence type="ECO:0000256" key="2">
    <source>
        <dbReference type="ARBA" id="ARBA00004651"/>
    </source>
</evidence>
<protein>
    <recommendedName>
        <fullName evidence="3">histidine kinase</fullName>
        <ecNumber evidence="3">2.7.13.3</ecNumber>
    </recommendedName>
</protein>
<dbReference type="InterPro" id="IPR011006">
    <property type="entry name" value="CheY-like_superfamily"/>
</dbReference>
<evidence type="ECO:0000256" key="3">
    <source>
        <dbReference type="ARBA" id="ARBA00012438"/>
    </source>
</evidence>
<dbReference type="InterPro" id="IPR003661">
    <property type="entry name" value="HisK_dim/P_dom"/>
</dbReference>
<dbReference type="Pfam" id="PF00072">
    <property type="entry name" value="Response_reg"/>
    <property type="match status" value="1"/>
</dbReference>
<dbReference type="InterPro" id="IPR000700">
    <property type="entry name" value="PAS-assoc_C"/>
</dbReference>
<dbReference type="NCBIfam" id="TIGR00229">
    <property type="entry name" value="sensory_box"/>
    <property type="match status" value="1"/>
</dbReference>
<dbReference type="SMART" id="SM00387">
    <property type="entry name" value="HATPase_c"/>
    <property type="match status" value="1"/>
</dbReference>
<feature type="domain" description="PAS" evidence="18">
    <location>
        <begin position="495"/>
        <end position="538"/>
    </location>
</feature>
<dbReference type="GO" id="GO:0000155">
    <property type="term" value="F:phosphorelay sensor kinase activity"/>
    <property type="evidence" value="ECO:0007669"/>
    <property type="project" value="InterPro"/>
</dbReference>
<dbReference type="InterPro" id="IPR001789">
    <property type="entry name" value="Sig_transdc_resp-reg_receiver"/>
</dbReference>
<evidence type="ECO:0000256" key="7">
    <source>
        <dbReference type="ARBA" id="ARBA00022692"/>
    </source>
</evidence>
<evidence type="ECO:0000256" key="6">
    <source>
        <dbReference type="ARBA" id="ARBA00022679"/>
    </source>
</evidence>
<dbReference type="SUPFAM" id="SSF52172">
    <property type="entry name" value="CheY-like"/>
    <property type="match status" value="1"/>
</dbReference>
<dbReference type="InterPro" id="IPR035965">
    <property type="entry name" value="PAS-like_dom_sf"/>
</dbReference>
<dbReference type="InterPro" id="IPR005467">
    <property type="entry name" value="His_kinase_dom"/>
</dbReference>
<dbReference type="PRINTS" id="PR00344">
    <property type="entry name" value="BCTRLSENSOR"/>
</dbReference>
<dbReference type="GO" id="GO:0006355">
    <property type="term" value="P:regulation of DNA-templated transcription"/>
    <property type="evidence" value="ECO:0007669"/>
    <property type="project" value="InterPro"/>
</dbReference>
<evidence type="ECO:0000256" key="10">
    <source>
        <dbReference type="ARBA" id="ARBA00022840"/>
    </source>
</evidence>
<dbReference type="EMBL" id="CP003985">
    <property type="protein sequence ID" value="AGF76722.1"/>
    <property type="molecule type" value="Genomic_DNA"/>
</dbReference>
<keyword evidence="4" id="KW-1003">Cell membrane</keyword>
<feature type="transmembrane region" description="Helical" evidence="15">
    <location>
        <begin position="291"/>
        <end position="309"/>
    </location>
</feature>
<feature type="domain" description="Histidine kinase" evidence="16">
    <location>
        <begin position="754"/>
        <end position="978"/>
    </location>
</feature>
<evidence type="ECO:0000256" key="9">
    <source>
        <dbReference type="ARBA" id="ARBA00022777"/>
    </source>
</evidence>
<dbReference type="CDD" id="cd12915">
    <property type="entry name" value="PDC2_DGC_like"/>
    <property type="match status" value="1"/>
</dbReference>
<dbReference type="SUPFAM" id="SSF47384">
    <property type="entry name" value="Homodimeric domain of signal transducing histidine kinase"/>
    <property type="match status" value="1"/>
</dbReference>
<dbReference type="InterPro" id="IPR033479">
    <property type="entry name" value="dCache_1"/>
</dbReference>
<feature type="domain" description="PAC" evidence="19">
    <location>
        <begin position="568"/>
        <end position="618"/>
    </location>
</feature>
<dbReference type="SMART" id="SM00091">
    <property type="entry name" value="PAS"/>
    <property type="match status" value="3"/>
</dbReference>
<dbReference type="Pfam" id="PF02518">
    <property type="entry name" value="HATPase_c"/>
    <property type="match status" value="1"/>
</dbReference>
<reference evidence="22" key="1">
    <citation type="journal article" date="2013" name="Stand. Genomic Sci.">
        <title>Complete genome sequence of Desulfocapsa sulfexigens, a marine deltaproteobacterium specialized in disproportionating inorganic sulfur compounds.</title>
        <authorList>
            <person name="Finster K.W."/>
            <person name="Kjeldsen K.U."/>
            <person name="Kube M."/>
            <person name="Reinhardt R."/>
            <person name="Mussmann M."/>
            <person name="Amann R."/>
            <person name="Schreiber L."/>
        </authorList>
    </citation>
    <scope>NUCLEOTIDE SEQUENCE [LARGE SCALE GENOMIC DNA]</scope>
    <source>
        <strain evidence="22">DSM 10523 / SB164P1</strain>
    </source>
</reference>
<organism evidence="21 22">
    <name type="scientific">Desulfocapsa sulfexigens (strain DSM 10523 / SB164P1)</name>
    <dbReference type="NCBI Taxonomy" id="1167006"/>
    <lineage>
        <taxon>Bacteria</taxon>
        <taxon>Pseudomonadati</taxon>
        <taxon>Thermodesulfobacteriota</taxon>
        <taxon>Desulfobulbia</taxon>
        <taxon>Desulfobulbales</taxon>
        <taxon>Desulfocapsaceae</taxon>
        <taxon>Desulfocapsa</taxon>
    </lineage>
</organism>
<evidence type="ECO:0000313" key="22">
    <source>
        <dbReference type="Proteomes" id="UP000011721"/>
    </source>
</evidence>
<dbReference type="PROSITE" id="PS50885">
    <property type="entry name" value="HAMP"/>
    <property type="match status" value="1"/>
</dbReference>
<evidence type="ECO:0000256" key="4">
    <source>
        <dbReference type="ARBA" id="ARBA00022475"/>
    </source>
</evidence>
<dbReference type="Gene3D" id="1.10.287.130">
    <property type="match status" value="1"/>
</dbReference>